<gene>
    <name evidence="1" type="ORF">GU243_10915</name>
</gene>
<dbReference type="Proteomes" id="UP000464186">
    <property type="component" value="Chromosome"/>
</dbReference>
<evidence type="ECO:0000313" key="1">
    <source>
        <dbReference type="EMBL" id="QHK20160.1"/>
    </source>
</evidence>
<organism evidence="1 2">
    <name type="scientific">Pseudarthrobacter psychrotolerans</name>
    <dbReference type="NCBI Taxonomy" id="2697569"/>
    <lineage>
        <taxon>Bacteria</taxon>
        <taxon>Bacillati</taxon>
        <taxon>Actinomycetota</taxon>
        <taxon>Actinomycetes</taxon>
        <taxon>Micrococcales</taxon>
        <taxon>Micrococcaceae</taxon>
        <taxon>Pseudarthrobacter</taxon>
    </lineage>
</organism>
<protein>
    <submittedName>
        <fullName evidence="1">Uncharacterized protein</fullName>
    </submittedName>
</protein>
<name>A0A6P1NP24_9MICC</name>
<dbReference type="KEGG" id="psey:GU243_10915"/>
<keyword evidence="2" id="KW-1185">Reference proteome</keyword>
<accession>A0A6P1NP24</accession>
<dbReference type="AlphaFoldDB" id="A0A6P1NP24"/>
<dbReference type="EMBL" id="CP047898">
    <property type="protein sequence ID" value="QHK20160.1"/>
    <property type="molecule type" value="Genomic_DNA"/>
</dbReference>
<proteinExistence type="predicted"/>
<reference evidence="1 2" key="1">
    <citation type="submission" date="2020-01" db="EMBL/GenBank/DDBJ databases">
        <title>Pseudarthrobacter psychrotolerans sp. nov., isolated from antarctic soil.</title>
        <authorList>
            <person name="Shin Y."/>
            <person name="Park W."/>
        </authorList>
    </citation>
    <scope>NUCLEOTIDE SEQUENCE [LARGE SCALE GENOMIC DNA]</scope>
    <source>
        <strain evidence="1 2">YJ56</strain>
    </source>
</reference>
<sequence length="138" mass="13978">MSTMGANSAQAAPNTYIAVAEKGSPSGVATLDANAKILPAQLPDLYATFANYVNLAKNPDTIIAGAVTVDGLDRVTSAAVAWPDGTPGTLTITARHATGAVNGYTITYGSPVTKTFTQPTIARNSNGAATNVPQIVVS</sequence>
<evidence type="ECO:0000313" key="2">
    <source>
        <dbReference type="Proteomes" id="UP000464186"/>
    </source>
</evidence>